<dbReference type="InterPro" id="IPR000182">
    <property type="entry name" value="GNAT_dom"/>
</dbReference>
<dbReference type="CDD" id="cd04301">
    <property type="entry name" value="NAT_SF"/>
    <property type="match status" value="1"/>
</dbReference>
<gene>
    <name evidence="2" type="ORF">SE18_22535</name>
</gene>
<dbReference type="STRING" id="70996.SE18_22535"/>
<dbReference type="Proteomes" id="UP000050277">
    <property type="component" value="Unassembled WGS sequence"/>
</dbReference>
<dbReference type="GO" id="GO:0016747">
    <property type="term" value="F:acyltransferase activity, transferring groups other than amino-acyl groups"/>
    <property type="evidence" value="ECO:0007669"/>
    <property type="project" value="InterPro"/>
</dbReference>
<name>A0A0P6Y7Q4_9CHLR</name>
<dbReference type="AlphaFoldDB" id="A0A0P6Y7Q4"/>
<reference evidence="2 3" key="1">
    <citation type="submission" date="2015-07" db="EMBL/GenBank/DDBJ databases">
        <title>Whole genome sequence of Herpetosiphon geysericola DSM 7119.</title>
        <authorList>
            <person name="Hemp J."/>
            <person name="Ward L.M."/>
            <person name="Pace L.A."/>
            <person name="Fischer W.W."/>
        </authorList>
    </citation>
    <scope>NUCLEOTIDE SEQUENCE [LARGE SCALE GENOMIC DNA]</scope>
    <source>
        <strain evidence="2 3">DSM 7119</strain>
    </source>
</reference>
<dbReference type="InterPro" id="IPR016181">
    <property type="entry name" value="Acyl_CoA_acyltransferase"/>
</dbReference>
<dbReference type="OrthoDB" id="5197788at2"/>
<protein>
    <recommendedName>
        <fullName evidence="1">N-acetyltransferase domain-containing protein</fullName>
    </recommendedName>
</protein>
<sequence length="140" mass="14987">MQLEPITSDQQPTFEQLLSTVGLGNEGLATAQAYGWWQDGNLVAGGALEIYGELGLLRSVAVTPDQQNQGLGATLLAALEQQAQRQGMQTLYLLTTSAAKFFATHGYQPIPRAEADSRLHASAQWGSICSSATLMVKHLV</sequence>
<accession>A0A0P6Y7Q4</accession>
<comment type="caution">
    <text evidence="2">The sequence shown here is derived from an EMBL/GenBank/DDBJ whole genome shotgun (WGS) entry which is preliminary data.</text>
</comment>
<proteinExistence type="predicted"/>
<evidence type="ECO:0000259" key="1">
    <source>
        <dbReference type="PROSITE" id="PS51186"/>
    </source>
</evidence>
<feature type="domain" description="N-acetyltransferase" evidence="1">
    <location>
        <begin position="1"/>
        <end position="140"/>
    </location>
</feature>
<dbReference type="Gene3D" id="3.40.630.30">
    <property type="match status" value="1"/>
</dbReference>
<keyword evidence="3" id="KW-1185">Reference proteome</keyword>
<dbReference type="EMBL" id="LGKP01000035">
    <property type="protein sequence ID" value="KPL81419.1"/>
    <property type="molecule type" value="Genomic_DNA"/>
</dbReference>
<dbReference type="PROSITE" id="PS51186">
    <property type="entry name" value="GNAT"/>
    <property type="match status" value="1"/>
</dbReference>
<dbReference type="RefSeq" id="WP_054536715.1">
    <property type="nucleotide sequence ID" value="NZ_LGKP01000035.1"/>
</dbReference>
<evidence type="ECO:0000313" key="2">
    <source>
        <dbReference type="EMBL" id="KPL81419.1"/>
    </source>
</evidence>
<dbReference type="Pfam" id="PF00583">
    <property type="entry name" value="Acetyltransf_1"/>
    <property type="match status" value="1"/>
</dbReference>
<organism evidence="2 3">
    <name type="scientific">Herpetosiphon geysericola</name>
    <dbReference type="NCBI Taxonomy" id="70996"/>
    <lineage>
        <taxon>Bacteria</taxon>
        <taxon>Bacillati</taxon>
        <taxon>Chloroflexota</taxon>
        <taxon>Chloroflexia</taxon>
        <taxon>Herpetosiphonales</taxon>
        <taxon>Herpetosiphonaceae</taxon>
        <taxon>Herpetosiphon</taxon>
    </lineage>
</organism>
<dbReference type="SUPFAM" id="SSF55729">
    <property type="entry name" value="Acyl-CoA N-acyltransferases (Nat)"/>
    <property type="match status" value="1"/>
</dbReference>
<evidence type="ECO:0000313" key="3">
    <source>
        <dbReference type="Proteomes" id="UP000050277"/>
    </source>
</evidence>